<evidence type="ECO:0000256" key="1">
    <source>
        <dbReference type="SAM" id="MobiDB-lite"/>
    </source>
</evidence>
<dbReference type="GO" id="GO:0071203">
    <property type="term" value="C:WASH complex"/>
    <property type="evidence" value="ECO:0007669"/>
    <property type="project" value="InterPro"/>
</dbReference>
<feature type="region of interest" description="Disordered" evidence="1">
    <location>
        <begin position="576"/>
        <end position="604"/>
    </location>
</feature>
<evidence type="ECO:0000313" key="4">
    <source>
        <dbReference type="EMBL" id="CAK7944114.1"/>
    </source>
</evidence>
<evidence type="ECO:0000313" key="5">
    <source>
        <dbReference type="Proteomes" id="UP001162060"/>
    </source>
</evidence>
<dbReference type="InterPro" id="IPR014020">
    <property type="entry name" value="Tensin_C2-dom"/>
</dbReference>
<feature type="region of interest" description="Disordered" evidence="1">
    <location>
        <begin position="1382"/>
        <end position="1418"/>
    </location>
</feature>
<dbReference type="SMART" id="SM00498">
    <property type="entry name" value="FH2"/>
    <property type="match status" value="1"/>
</dbReference>
<dbReference type="SUPFAM" id="SSF52799">
    <property type="entry name" value="(Phosphotyrosine protein) phosphatases II"/>
    <property type="match status" value="1"/>
</dbReference>
<proteinExistence type="predicted"/>
<dbReference type="Pfam" id="PF02181">
    <property type="entry name" value="FH2"/>
    <property type="match status" value="1"/>
</dbReference>
<dbReference type="InterPro" id="IPR029021">
    <property type="entry name" value="Prot-tyrosine_phosphatase-like"/>
</dbReference>
<dbReference type="PROSITE" id="PS51444">
    <property type="entry name" value="FH2"/>
    <property type="match status" value="1"/>
</dbReference>
<reference evidence="4" key="1">
    <citation type="submission" date="2024-01" db="EMBL/GenBank/DDBJ databases">
        <authorList>
            <person name="Webb A."/>
        </authorList>
    </citation>
    <scope>NUCLEOTIDE SEQUENCE</scope>
    <source>
        <strain evidence="4">Pm1</strain>
    </source>
</reference>
<feature type="compositionally biased region" description="Basic and acidic residues" evidence="1">
    <location>
        <begin position="1401"/>
        <end position="1418"/>
    </location>
</feature>
<dbReference type="Proteomes" id="UP001162060">
    <property type="component" value="Unassembled WGS sequence"/>
</dbReference>
<dbReference type="InterPro" id="IPR042201">
    <property type="entry name" value="FH2_Formin_sf"/>
</dbReference>
<comment type="caution">
    <text evidence="4">The sequence shown here is derived from an EMBL/GenBank/DDBJ whole genome shotgun (WGS) entry which is preliminary data.</text>
</comment>
<sequence length="1418" mass="157775">MESLLRLSTSLLEQMTFTGRRDVNVLDAQALNLTFMTEQLVVMGTPSFAPTDPKLNVVNVTDLAHFLDTNYSHHFMLFSCNSLQHDEKNVMQDTVTAELAGDGNTFLSQVRELHGQMLEFNWERGNLKAHTPSFDVLFRMCYALDAYLSLDRRNVALVNCPTGKTQSGIVVACYLLFARRSHDPIDGLAAFYRKRWHLKSLTAQTLRQKTPPSIQRFLAEFYQLLERRKPRNDKPILLKTVVLRKLPVDRQPCVQIYNDYKLVFCTDARGGEEEPVLDWDEEDGCFIISWKSGLELDGGFSLLCSFGGDYDHVSDTDASSRVLFRYTDSTLFLLPGLVTLKRHDLDLMKRYEHGFDDDEFAVELELHENSTKQPHDMVRTNYSGNSALCQGLIEITKHHIVLPGPSMHSALMRMGFSDTPTTFALQCSQNSPSLALEMLRCNPLSTCFVQETQERVAERISVEPNRDSQNPHLVYGTMSNTRLVDGAPSTAPAEFQGVAGESSIRSGSKALGIMSIAMAGQHQATVDVSRELGRLSEDLVSSRLSSDNLTKATTGLSSVNAPIAVSFANTLKSADASTLSRPSDEDTEDTFSNRQSTLRNMNDSSEMFARKSTGNKYTLMLKRGVPFEAVQNCMQRENVDPSTLEAVVPSKSTTAGLRSAIQAKGIQKRSLKDMDEFSIYFRMLRMGCPEEAVRQKITMDGIDPVILDLGSDAVYDEVKNRITGVETSVQKPSTAVNGSDTASEVSLEECNVYTKYHMMLKMGVPKGAVRQKMKADGVDMRALDKGGNDSLLAIPEQTREKRFTTTTVDGMNLMHHPENTKHCEALLASLPEVAVQKEMKAGGVNEGDVKEDAVDWQVPNSNGGNRVELQENVLVSDSCAMKRTVFHDGNVRHQKMKDDGTEESALDRRRNVPISDTNGVTCDVKLDEDLLDATCLAGLSEDAVKSKILSDSVEVQGLDLGASFSKLNSGVSAVTAAAEPLKRARKKLHWQAISEDRLQNLNLQKTIWEDEDEDVQVDVDMDELEALFFAHQSTGSATKDFLRGSSKALNRKQTVTLFNGKRAMNAAISLARVKLTYREIAKAVENFDPSGLTIQQLIGINESLPTPDEAVLVSRYTGDKEMLGEAEKFALEIAKVERYGRRMECLIFKMSFSSRSAELSTSLSRLQKASEEVKGSRLLKSLLAIVLKLGNTLNGSKEDNGIKGFTVDSLLRLGHTKAVNQKTTVLHYLVRLMKKNHVQVLDFQAELPSVPLAARESFVTIDAEFKKLEKGLTSLATEQRMLEKQSVETRSLEATTMLMQAAAADIDARMKMIGDGISRARKEVSSVLDYFGEDPNRNPSEFFTTLASFCTVFQQARNEVDAADELARRKQRLTMRRLNTLQPLPKSSNGATMKMSGQVLERPHTKHTTEERRHLDEP</sequence>
<dbReference type="PANTHER" id="PTHR45733">
    <property type="entry name" value="FORMIN-J"/>
    <property type="match status" value="1"/>
</dbReference>
<feature type="compositionally biased region" description="Polar residues" evidence="1">
    <location>
        <begin position="1382"/>
        <end position="1391"/>
    </location>
</feature>
<dbReference type="InterPro" id="IPR051144">
    <property type="entry name" value="Formin_homology_domain"/>
</dbReference>
<gene>
    <name evidence="4" type="ORF">PM001_LOCUS29264</name>
</gene>
<dbReference type="PROSITE" id="PS51182">
    <property type="entry name" value="C2_TENSIN"/>
    <property type="match status" value="1"/>
</dbReference>
<dbReference type="Gene3D" id="1.20.58.2220">
    <property type="entry name" value="Formin, FH2 domain"/>
    <property type="match status" value="1"/>
</dbReference>
<dbReference type="SUPFAM" id="SSF101447">
    <property type="entry name" value="Formin homology 2 domain (FH2 domain)"/>
    <property type="match status" value="1"/>
</dbReference>
<evidence type="ECO:0008006" key="6">
    <source>
        <dbReference type="Google" id="ProtNLM"/>
    </source>
</evidence>
<protein>
    <recommendedName>
        <fullName evidence="6">Formin-like protein</fullName>
    </recommendedName>
</protein>
<dbReference type="InterPro" id="IPR019309">
    <property type="entry name" value="WASHC3"/>
</dbReference>
<accession>A0AAV1VF34</accession>
<dbReference type="Pfam" id="PF10152">
    <property type="entry name" value="CCDC53"/>
    <property type="match status" value="2"/>
</dbReference>
<feature type="domain" description="C2 tensin-type" evidence="2">
    <location>
        <begin position="233"/>
        <end position="369"/>
    </location>
</feature>
<dbReference type="PANTHER" id="PTHR45733:SF34">
    <property type="entry name" value="FH2 DOMAIN-CONTAINING PROTEIN"/>
    <property type="match status" value="1"/>
</dbReference>
<organism evidence="4 5">
    <name type="scientific">Peronospora matthiolae</name>
    <dbReference type="NCBI Taxonomy" id="2874970"/>
    <lineage>
        <taxon>Eukaryota</taxon>
        <taxon>Sar</taxon>
        <taxon>Stramenopiles</taxon>
        <taxon>Oomycota</taxon>
        <taxon>Peronosporomycetes</taxon>
        <taxon>Peronosporales</taxon>
        <taxon>Peronosporaceae</taxon>
        <taxon>Peronospora</taxon>
    </lineage>
</organism>
<feature type="compositionally biased region" description="Polar residues" evidence="1">
    <location>
        <begin position="590"/>
        <end position="604"/>
    </location>
</feature>
<name>A0AAV1VF34_9STRA</name>
<feature type="domain" description="FH2" evidence="3">
    <location>
        <begin position="975"/>
        <end position="1379"/>
    </location>
</feature>
<dbReference type="Gene3D" id="3.90.190.10">
    <property type="entry name" value="Protein tyrosine phosphatase superfamily"/>
    <property type="match status" value="1"/>
</dbReference>
<evidence type="ECO:0000259" key="3">
    <source>
        <dbReference type="PROSITE" id="PS51444"/>
    </source>
</evidence>
<dbReference type="InterPro" id="IPR015425">
    <property type="entry name" value="FH2_Formin"/>
</dbReference>
<evidence type="ECO:0000259" key="2">
    <source>
        <dbReference type="PROSITE" id="PS51182"/>
    </source>
</evidence>
<dbReference type="EMBL" id="CAKLBY020000306">
    <property type="protein sequence ID" value="CAK7944114.1"/>
    <property type="molecule type" value="Genomic_DNA"/>
</dbReference>